<keyword evidence="5" id="KW-0863">Zinc-finger</keyword>
<dbReference type="GO" id="GO:0005634">
    <property type="term" value="C:nucleus"/>
    <property type="evidence" value="ECO:0007669"/>
    <property type="project" value="TreeGrafter"/>
</dbReference>
<dbReference type="GO" id="GO:0008094">
    <property type="term" value="F:ATP-dependent activity, acting on DNA"/>
    <property type="evidence" value="ECO:0007669"/>
    <property type="project" value="TreeGrafter"/>
</dbReference>
<reference evidence="9 10" key="1">
    <citation type="journal article" date="2021" name="Plant Biotechnol. J.">
        <title>Multi-omics assisted identification of the key and species-specific regulatory components of drought-tolerant mechanisms in Gossypium stocksii.</title>
        <authorList>
            <person name="Yu D."/>
            <person name="Ke L."/>
            <person name="Zhang D."/>
            <person name="Wu Y."/>
            <person name="Sun Y."/>
            <person name="Mei J."/>
            <person name="Sun J."/>
            <person name="Sun Y."/>
        </authorList>
    </citation>
    <scope>NUCLEOTIDE SEQUENCE [LARGE SCALE GENOMIC DNA]</scope>
    <source>
        <strain evidence="10">cv. E1</strain>
        <tissue evidence="9">Leaf</tissue>
    </source>
</reference>
<dbReference type="SMART" id="SM00490">
    <property type="entry name" value="HELICc"/>
    <property type="match status" value="1"/>
</dbReference>
<evidence type="ECO:0000259" key="8">
    <source>
        <dbReference type="PROSITE" id="PS51194"/>
    </source>
</evidence>
<gene>
    <name evidence="9" type="ORF">J1N35_008712</name>
</gene>
<evidence type="ECO:0000256" key="6">
    <source>
        <dbReference type="SAM" id="MobiDB-lite"/>
    </source>
</evidence>
<dbReference type="InterPro" id="IPR001650">
    <property type="entry name" value="Helicase_C-like"/>
</dbReference>
<feature type="compositionally biased region" description="Low complexity" evidence="6">
    <location>
        <begin position="130"/>
        <end position="146"/>
    </location>
</feature>
<dbReference type="InterPro" id="IPR049730">
    <property type="entry name" value="SNF2/RAD54-like_C"/>
</dbReference>
<keyword evidence="5" id="KW-0862">Zinc</keyword>
<organism evidence="9 10">
    <name type="scientific">Gossypium stocksii</name>
    <dbReference type="NCBI Taxonomy" id="47602"/>
    <lineage>
        <taxon>Eukaryota</taxon>
        <taxon>Viridiplantae</taxon>
        <taxon>Streptophyta</taxon>
        <taxon>Embryophyta</taxon>
        <taxon>Tracheophyta</taxon>
        <taxon>Spermatophyta</taxon>
        <taxon>Magnoliopsida</taxon>
        <taxon>eudicotyledons</taxon>
        <taxon>Gunneridae</taxon>
        <taxon>Pentapetalae</taxon>
        <taxon>rosids</taxon>
        <taxon>malvids</taxon>
        <taxon>Malvales</taxon>
        <taxon>Malvaceae</taxon>
        <taxon>Malvoideae</taxon>
        <taxon>Gossypium</taxon>
    </lineage>
</organism>
<dbReference type="SUPFAM" id="SSF52540">
    <property type="entry name" value="P-loop containing nucleoside triphosphate hydrolases"/>
    <property type="match status" value="1"/>
</dbReference>
<evidence type="ECO:0008006" key="11">
    <source>
        <dbReference type="Google" id="ProtNLM"/>
    </source>
</evidence>
<sequence>MAKTFPRELLINLLNSLDTSFAICLVCQDTPDEPVVTMCGHVFYYQCVSDHLTGDDNTCPAPECREQLGDDIVFSKATLRGCLAGDLNSSSSHPQFFRKSVILQDDYSSSKIQAVLEILQSKCLLKNSSPESPSSIGSSEAPFSSEQTFKETGHSGGRAVKHTTVYSNLPADGPIKAIIFLQWTGILNLVEHSLRHHGINYRRLDRTMTLTARDRNVKDFNSDPEVTVMLMSLKAGNLGLNMVAACHVILLGLWWNPTTEDQAIDRAHRIGQTRPVTVTRITIKDTVEDRILSLQSFLEIARSDTVLAIEDENFALLADW</sequence>
<dbReference type="OrthoDB" id="448448at2759"/>
<evidence type="ECO:0000313" key="10">
    <source>
        <dbReference type="Proteomes" id="UP000828251"/>
    </source>
</evidence>
<evidence type="ECO:0000313" key="9">
    <source>
        <dbReference type="EMBL" id="KAH1115334.1"/>
    </source>
</evidence>
<comment type="caution">
    <text evidence="9">The sequence shown here is derived from an EMBL/GenBank/DDBJ whole genome shotgun (WGS) entry which is preliminary data.</text>
</comment>
<dbReference type="InterPro" id="IPR050628">
    <property type="entry name" value="SNF2_RAD54_helicase_TF"/>
</dbReference>
<dbReference type="PANTHER" id="PTHR45626:SF24">
    <property type="entry name" value="HELICASE-LIKE TRANSCRIPTION FACTOR CHR28-RELATED"/>
    <property type="match status" value="1"/>
</dbReference>
<dbReference type="GO" id="GO:0005524">
    <property type="term" value="F:ATP binding"/>
    <property type="evidence" value="ECO:0007669"/>
    <property type="project" value="UniProtKB-KW"/>
</dbReference>
<evidence type="ECO:0000256" key="1">
    <source>
        <dbReference type="ARBA" id="ARBA00022741"/>
    </source>
</evidence>
<keyword evidence="2" id="KW-0378">Hydrolase</keyword>
<accession>A0A9D4AGE0</accession>
<keyword evidence="4" id="KW-0067">ATP-binding</keyword>
<dbReference type="Gene3D" id="3.40.50.300">
    <property type="entry name" value="P-loop containing nucleotide triphosphate hydrolases"/>
    <property type="match status" value="1"/>
</dbReference>
<dbReference type="Pfam" id="PF13923">
    <property type="entry name" value="zf-C3HC4_2"/>
    <property type="match status" value="1"/>
</dbReference>
<evidence type="ECO:0000256" key="5">
    <source>
        <dbReference type="PROSITE-ProRule" id="PRU00175"/>
    </source>
</evidence>
<dbReference type="GO" id="GO:0004386">
    <property type="term" value="F:helicase activity"/>
    <property type="evidence" value="ECO:0007669"/>
    <property type="project" value="UniProtKB-KW"/>
</dbReference>
<dbReference type="PROSITE" id="PS51194">
    <property type="entry name" value="HELICASE_CTER"/>
    <property type="match status" value="1"/>
</dbReference>
<dbReference type="InterPro" id="IPR013083">
    <property type="entry name" value="Znf_RING/FYVE/PHD"/>
</dbReference>
<protein>
    <recommendedName>
        <fullName evidence="11">RING-type domain-containing protein</fullName>
    </recommendedName>
</protein>
<dbReference type="AlphaFoldDB" id="A0A9D4AGE0"/>
<name>A0A9D4AGE0_9ROSI</name>
<dbReference type="PANTHER" id="PTHR45626">
    <property type="entry name" value="TRANSCRIPTION TERMINATION FACTOR 2-RELATED"/>
    <property type="match status" value="1"/>
</dbReference>
<proteinExistence type="predicted"/>
<evidence type="ECO:0000256" key="2">
    <source>
        <dbReference type="ARBA" id="ARBA00022801"/>
    </source>
</evidence>
<dbReference type="Gene3D" id="3.30.40.10">
    <property type="entry name" value="Zinc/RING finger domain, C3HC4 (zinc finger)"/>
    <property type="match status" value="1"/>
</dbReference>
<evidence type="ECO:0000256" key="4">
    <source>
        <dbReference type="ARBA" id="ARBA00022840"/>
    </source>
</evidence>
<keyword evidence="5" id="KW-0479">Metal-binding</keyword>
<keyword evidence="1" id="KW-0547">Nucleotide-binding</keyword>
<dbReference type="EMBL" id="JAIQCV010000003">
    <property type="protein sequence ID" value="KAH1115334.1"/>
    <property type="molecule type" value="Genomic_DNA"/>
</dbReference>
<dbReference type="GO" id="GO:0008270">
    <property type="term" value="F:zinc ion binding"/>
    <property type="evidence" value="ECO:0007669"/>
    <property type="project" value="UniProtKB-KW"/>
</dbReference>
<keyword evidence="10" id="KW-1185">Reference proteome</keyword>
<dbReference type="GO" id="GO:0006281">
    <property type="term" value="P:DNA repair"/>
    <property type="evidence" value="ECO:0007669"/>
    <property type="project" value="TreeGrafter"/>
</dbReference>
<dbReference type="CDD" id="cd18793">
    <property type="entry name" value="SF2_C_SNF"/>
    <property type="match status" value="1"/>
</dbReference>
<evidence type="ECO:0000256" key="3">
    <source>
        <dbReference type="ARBA" id="ARBA00022806"/>
    </source>
</evidence>
<dbReference type="InterPro" id="IPR027417">
    <property type="entry name" value="P-loop_NTPase"/>
</dbReference>
<evidence type="ECO:0000259" key="7">
    <source>
        <dbReference type="PROSITE" id="PS50089"/>
    </source>
</evidence>
<feature type="domain" description="RING-type" evidence="7">
    <location>
        <begin position="24"/>
        <end position="60"/>
    </location>
</feature>
<dbReference type="Proteomes" id="UP000828251">
    <property type="component" value="Unassembled WGS sequence"/>
</dbReference>
<dbReference type="Pfam" id="PF00271">
    <property type="entry name" value="Helicase_C"/>
    <property type="match status" value="1"/>
</dbReference>
<feature type="region of interest" description="Disordered" evidence="6">
    <location>
        <begin position="130"/>
        <end position="156"/>
    </location>
</feature>
<dbReference type="InterPro" id="IPR001841">
    <property type="entry name" value="Znf_RING"/>
</dbReference>
<dbReference type="SUPFAM" id="SSF57850">
    <property type="entry name" value="RING/U-box"/>
    <property type="match status" value="1"/>
</dbReference>
<dbReference type="PROSITE" id="PS50089">
    <property type="entry name" value="ZF_RING_2"/>
    <property type="match status" value="1"/>
</dbReference>
<dbReference type="GO" id="GO:0016787">
    <property type="term" value="F:hydrolase activity"/>
    <property type="evidence" value="ECO:0007669"/>
    <property type="project" value="UniProtKB-KW"/>
</dbReference>
<feature type="domain" description="Helicase C-terminal" evidence="8">
    <location>
        <begin position="161"/>
        <end position="313"/>
    </location>
</feature>
<keyword evidence="3" id="KW-0347">Helicase</keyword>